<dbReference type="InterPro" id="IPR020843">
    <property type="entry name" value="ER"/>
</dbReference>
<evidence type="ECO:0000256" key="1">
    <source>
        <dbReference type="ARBA" id="ARBA00001947"/>
    </source>
</evidence>
<organism evidence="8 9">
    <name type="scientific">Armillaria novae-zelandiae</name>
    <dbReference type="NCBI Taxonomy" id="153914"/>
    <lineage>
        <taxon>Eukaryota</taxon>
        <taxon>Fungi</taxon>
        <taxon>Dikarya</taxon>
        <taxon>Basidiomycota</taxon>
        <taxon>Agaricomycotina</taxon>
        <taxon>Agaricomycetes</taxon>
        <taxon>Agaricomycetidae</taxon>
        <taxon>Agaricales</taxon>
        <taxon>Marasmiineae</taxon>
        <taxon>Physalacriaceae</taxon>
        <taxon>Armillaria</taxon>
    </lineage>
</organism>
<gene>
    <name evidence="8" type="ORF">IW261DRAFT_1552180</name>
</gene>
<sequence length="332" mass="35441">MGQPVSNKACVLVGPKKIEFRDGDTDVMVRVEASGICGTDITIYKNFGLGRAALTKPVVMGHEAAGVVVQVGEAVVDVAVGDRVAIEPFFFCKRCHNCKQGRTNLCKTPRQAGFGDVQGILSQYYVCESDFVVKFPDSVSWEEAGLGCGPLACLVMAVARAYGVSKILAIGRSQARVDFAKNTWADYAVVSPPFDEGQDVIDWAEAFKTTTMEEAGVDSYGVDIAVEATSAEAYVHAGMTFLHPGGTYVQAGIGRPIDSFPTFTIVAKELDVIGTLRYTAGCFETAIDLLASGKIDLKPMITAVFPLSKAVEALECAIKGEGLKVILMNQQV</sequence>
<dbReference type="InterPro" id="IPR002328">
    <property type="entry name" value="ADH_Zn_CS"/>
</dbReference>
<dbReference type="Gene3D" id="3.40.50.720">
    <property type="entry name" value="NAD(P)-binding Rossmann-like Domain"/>
    <property type="match status" value="1"/>
</dbReference>
<evidence type="ECO:0000256" key="3">
    <source>
        <dbReference type="ARBA" id="ARBA00022723"/>
    </source>
</evidence>
<evidence type="ECO:0000313" key="8">
    <source>
        <dbReference type="EMBL" id="KAK0476798.1"/>
    </source>
</evidence>
<dbReference type="SUPFAM" id="SSF50129">
    <property type="entry name" value="GroES-like"/>
    <property type="match status" value="1"/>
</dbReference>
<evidence type="ECO:0000259" key="7">
    <source>
        <dbReference type="SMART" id="SM00829"/>
    </source>
</evidence>
<dbReference type="InterPro" id="IPR013154">
    <property type="entry name" value="ADH-like_N"/>
</dbReference>
<dbReference type="PROSITE" id="PS00059">
    <property type="entry name" value="ADH_ZINC"/>
    <property type="match status" value="1"/>
</dbReference>
<keyword evidence="3 6" id="KW-0479">Metal-binding</keyword>
<dbReference type="Gene3D" id="3.90.180.10">
    <property type="entry name" value="Medium-chain alcohol dehydrogenases, catalytic domain"/>
    <property type="match status" value="2"/>
</dbReference>
<keyword evidence="9" id="KW-1185">Reference proteome</keyword>
<dbReference type="AlphaFoldDB" id="A0AA39P4I9"/>
<comment type="caution">
    <text evidence="8">The sequence shown here is derived from an EMBL/GenBank/DDBJ whole genome shotgun (WGS) entry which is preliminary data.</text>
</comment>
<dbReference type="SUPFAM" id="SSF51735">
    <property type="entry name" value="NAD(P)-binding Rossmann-fold domains"/>
    <property type="match status" value="1"/>
</dbReference>
<accession>A0AA39P4I9</accession>
<dbReference type="EMBL" id="JAUEPR010000019">
    <property type="protein sequence ID" value="KAK0476798.1"/>
    <property type="molecule type" value="Genomic_DNA"/>
</dbReference>
<dbReference type="InterPro" id="IPR013149">
    <property type="entry name" value="ADH-like_C"/>
</dbReference>
<proteinExistence type="inferred from homology"/>
<dbReference type="SMART" id="SM00829">
    <property type="entry name" value="PKS_ER"/>
    <property type="match status" value="1"/>
</dbReference>
<comment type="cofactor">
    <cofactor evidence="1 6">
        <name>Zn(2+)</name>
        <dbReference type="ChEBI" id="CHEBI:29105"/>
    </cofactor>
</comment>
<dbReference type="GO" id="GO:0008270">
    <property type="term" value="F:zinc ion binding"/>
    <property type="evidence" value="ECO:0007669"/>
    <property type="project" value="InterPro"/>
</dbReference>
<evidence type="ECO:0000256" key="2">
    <source>
        <dbReference type="ARBA" id="ARBA00008072"/>
    </source>
</evidence>
<keyword evidence="4 6" id="KW-0862">Zinc</keyword>
<evidence type="ECO:0000256" key="4">
    <source>
        <dbReference type="ARBA" id="ARBA00022833"/>
    </source>
</evidence>
<dbReference type="PANTHER" id="PTHR43161">
    <property type="entry name" value="SORBITOL DEHYDROGENASE"/>
    <property type="match status" value="1"/>
</dbReference>
<evidence type="ECO:0000256" key="5">
    <source>
        <dbReference type="ARBA" id="ARBA00023002"/>
    </source>
</evidence>
<name>A0AA39P4I9_9AGAR</name>
<comment type="similarity">
    <text evidence="2 6">Belongs to the zinc-containing alcohol dehydrogenase family.</text>
</comment>
<dbReference type="Proteomes" id="UP001175227">
    <property type="component" value="Unassembled WGS sequence"/>
</dbReference>
<evidence type="ECO:0000313" key="9">
    <source>
        <dbReference type="Proteomes" id="UP001175227"/>
    </source>
</evidence>
<dbReference type="InterPro" id="IPR011032">
    <property type="entry name" value="GroES-like_sf"/>
</dbReference>
<protein>
    <submittedName>
        <fullName evidence="8">GroES-like protein</fullName>
    </submittedName>
</protein>
<dbReference type="GO" id="GO:0016616">
    <property type="term" value="F:oxidoreductase activity, acting on the CH-OH group of donors, NAD or NADP as acceptor"/>
    <property type="evidence" value="ECO:0007669"/>
    <property type="project" value="UniProtKB-ARBA"/>
</dbReference>
<reference evidence="8" key="1">
    <citation type="submission" date="2023-06" db="EMBL/GenBank/DDBJ databases">
        <authorList>
            <consortium name="Lawrence Berkeley National Laboratory"/>
            <person name="Ahrendt S."/>
            <person name="Sahu N."/>
            <person name="Indic B."/>
            <person name="Wong-Bajracharya J."/>
            <person name="Merenyi Z."/>
            <person name="Ke H.-M."/>
            <person name="Monk M."/>
            <person name="Kocsube S."/>
            <person name="Drula E."/>
            <person name="Lipzen A."/>
            <person name="Balint B."/>
            <person name="Henrissat B."/>
            <person name="Andreopoulos B."/>
            <person name="Martin F.M."/>
            <person name="Harder C.B."/>
            <person name="Rigling D."/>
            <person name="Ford K.L."/>
            <person name="Foster G.D."/>
            <person name="Pangilinan J."/>
            <person name="Papanicolaou A."/>
            <person name="Barry K."/>
            <person name="LaButti K."/>
            <person name="Viragh M."/>
            <person name="Koriabine M."/>
            <person name="Yan M."/>
            <person name="Riley R."/>
            <person name="Champramary S."/>
            <person name="Plett K.L."/>
            <person name="Tsai I.J."/>
            <person name="Slot J."/>
            <person name="Sipos G."/>
            <person name="Plett J."/>
            <person name="Nagy L.G."/>
            <person name="Grigoriev I.V."/>
        </authorList>
    </citation>
    <scope>NUCLEOTIDE SEQUENCE</scope>
    <source>
        <strain evidence="8">ICMP 16352</strain>
    </source>
</reference>
<dbReference type="InterPro" id="IPR036291">
    <property type="entry name" value="NAD(P)-bd_dom_sf"/>
</dbReference>
<dbReference type="Pfam" id="PF00107">
    <property type="entry name" value="ADH_zinc_N"/>
    <property type="match status" value="1"/>
</dbReference>
<dbReference type="Pfam" id="PF08240">
    <property type="entry name" value="ADH_N"/>
    <property type="match status" value="1"/>
</dbReference>
<feature type="domain" description="Enoyl reductase (ER)" evidence="7">
    <location>
        <begin position="14"/>
        <end position="327"/>
    </location>
</feature>
<evidence type="ECO:0000256" key="6">
    <source>
        <dbReference type="RuleBase" id="RU361277"/>
    </source>
</evidence>
<keyword evidence="5" id="KW-0560">Oxidoreductase</keyword>
<dbReference type="PANTHER" id="PTHR43161:SF9">
    <property type="entry name" value="SORBITOL DEHYDROGENASE"/>
    <property type="match status" value="1"/>
</dbReference>